<name>A0A7N0U2S9_KALFE</name>
<evidence type="ECO:0000256" key="2">
    <source>
        <dbReference type="ARBA" id="ARBA00022763"/>
    </source>
</evidence>
<evidence type="ECO:0000313" key="7">
    <source>
        <dbReference type="EnsemblPlants" id="Kaladp0053s0250.1.v1.1.CDS.1"/>
    </source>
</evidence>
<dbReference type="AlphaFoldDB" id="A0A7N0U2S9"/>
<proteinExistence type="predicted"/>
<dbReference type="GO" id="GO:0000785">
    <property type="term" value="C:chromatin"/>
    <property type="evidence" value="ECO:0007669"/>
    <property type="project" value="TreeGrafter"/>
</dbReference>
<dbReference type="Gramene" id="Kaladp0053s0250.1.v1.1">
    <property type="protein sequence ID" value="Kaladp0053s0250.1.v1.1.CDS.1"/>
    <property type="gene ID" value="Kaladp0053s0250.v1.1"/>
</dbReference>
<keyword evidence="3" id="KW-0234">DNA repair</keyword>
<reference evidence="7" key="1">
    <citation type="submission" date="2021-01" db="UniProtKB">
        <authorList>
            <consortium name="EnsemblPlants"/>
        </authorList>
    </citation>
    <scope>IDENTIFICATION</scope>
</reference>
<comment type="subcellular location">
    <subcellularLocation>
        <location evidence="1">Nucleus</location>
    </subcellularLocation>
</comment>
<dbReference type="CDD" id="cd20404">
    <property type="entry name" value="Tudor_Agenet_AtEML-like"/>
    <property type="match status" value="1"/>
</dbReference>
<evidence type="ECO:0000313" key="8">
    <source>
        <dbReference type="Proteomes" id="UP000594263"/>
    </source>
</evidence>
<sequence>MRPQMHQEQTAAQDKTESESSENEEGTKKVKRRKLGADKEMMHAFLSTTEFNPSRLRPRKEIPVLETKASKRPDLKKPAQDVIDFRMVDLSDIDGPSLIGRRVEVYWPDSRRWFRGRVKTFDHQKLVHKVDYDDGDWERLDLKNEVFRMEVFPGENLKIKPECNTGKKVKLPRSKVAGERKLSDGHVKEDDVDVGVREKELEKAGIICSAQTDISIAAHPEVKDKMVEVGAESNVQYPETNLAS</sequence>
<evidence type="ECO:0000256" key="1">
    <source>
        <dbReference type="ARBA" id="ARBA00004123"/>
    </source>
</evidence>
<protein>
    <recommendedName>
        <fullName evidence="6">PTM/DIR17-like Tudor domain-containing protein</fullName>
    </recommendedName>
</protein>
<feature type="compositionally biased region" description="Polar residues" evidence="5">
    <location>
        <begin position="1"/>
        <end position="13"/>
    </location>
</feature>
<feature type="domain" description="PTM/DIR17-like Tudor" evidence="6">
    <location>
        <begin position="100"/>
        <end position="143"/>
    </location>
</feature>
<evidence type="ECO:0000256" key="3">
    <source>
        <dbReference type="ARBA" id="ARBA00023204"/>
    </source>
</evidence>
<keyword evidence="4" id="KW-0539">Nucleus</keyword>
<evidence type="ECO:0000256" key="5">
    <source>
        <dbReference type="SAM" id="MobiDB-lite"/>
    </source>
</evidence>
<dbReference type="Pfam" id="PF21743">
    <property type="entry name" value="PTM_DIR17_Tudor"/>
    <property type="match status" value="1"/>
</dbReference>
<dbReference type="PANTHER" id="PTHR12663">
    <property type="entry name" value="ANDROGEN INDUCED INHIBITOR OF PROLIFERATION AS3 / PDS5-RELATED"/>
    <property type="match status" value="1"/>
</dbReference>
<organism evidence="7 8">
    <name type="scientific">Kalanchoe fedtschenkoi</name>
    <name type="common">Lavender scallops</name>
    <name type="synonym">South American air plant</name>
    <dbReference type="NCBI Taxonomy" id="63787"/>
    <lineage>
        <taxon>Eukaryota</taxon>
        <taxon>Viridiplantae</taxon>
        <taxon>Streptophyta</taxon>
        <taxon>Embryophyta</taxon>
        <taxon>Tracheophyta</taxon>
        <taxon>Spermatophyta</taxon>
        <taxon>Magnoliopsida</taxon>
        <taxon>eudicotyledons</taxon>
        <taxon>Gunneridae</taxon>
        <taxon>Pentapetalae</taxon>
        <taxon>Saxifragales</taxon>
        <taxon>Crassulaceae</taxon>
        <taxon>Kalanchoe</taxon>
    </lineage>
</organism>
<dbReference type="EnsemblPlants" id="Kaladp0053s0250.1.v1.1">
    <property type="protein sequence ID" value="Kaladp0053s0250.1.v1.1.CDS.1"/>
    <property type="gene ID" value="Kaladp0053s0250.v1.1"/>
</dbReference>
<dbReference type="Gene3D" id="2.30.30.140">
    <property type="match status" value="1"/>
</dbReference>
<accession>A0A7N0U2S9</accession>
<keyword evidence="2" id="KW-0227">DNA damage</keyword>
<dbReference type="SUPFAM" id="SSF63748">
    <property type="entry name" value="Tudor/PWWP/MBT"/>
    <property type="match status" value="1"/>
</dbReference>
<dbReference type="GO" id="GO:0006281">
    <property type="term" value="P:DNA repair"/>
    <property type="evidence" value="ECO:0007669"/>
    <property type="project" value="UniProtKB-KW"/>
</dbReference>
<dbReference type="PANTHER" id="PTHR12663:SF24">
    <property type="entry name" value="TUDOR DOMAIN-CONTAINING PROTEIN"/>
    <property type="match status" value="1"/>
</dbReference>
<evidence type="ECO:0000259" key="6">
    <source>
        <dbReference type="Pfam" id="PF21743"/>
    </source>
</evidence>
<dbReference type="InterPro" id="IPR039776">
    <property type="entry name" value="Pds5"/>
</dbReference>
<dbReference type="InterPro" id="IPR047365">
    <property type="entry name" value="Tudor_AtPTM-like"/>
</dbReference>
<evidence type="ECO:0000256" key="4">
    <source>
        <dbReference type="ARBA" id="ARBA00023242"/>
    </source>
</evidence>
<keyword evidence="8" id="KW-1185">Reference proteome</keyword>
<dbReference type="GO" id="GO:0005634">
    <property type="term" value="C:nucleus"/>
    <property type="evidence" value="ECO:0007669"/>
    <property type="project" value="UniProtKB-SubCell"/>
</dbReference>
<dbReference type="GO" id="GO:0007064">
    <property type="term" value="P:mitotic sister chromatid cohesion"/>
    <property type="evidence" value="ECO:0007669"/>
    <property type="project" value="InterPro"/>
</dbReference>
<feature type="region of interest" description="Disordered" evidence="5">
    <location>
        <begin position="1"/>
        <end position="38"/>
    </location>
</feature>
<dbReference type="Proteomes" id="UP000594263">
    <property type="component" value="Unplaced"/>
</dbReference>